<protein>
    <submittedName>
        <fullName evidence="5">Predicted ATPase</fullName>
    </submittedName>
</protein>
<dbReference type="RefSeq" id="WP_084429562.1">
    <property type="nucleotide sequence ID" value="NZ_FWXV01000004.1"/>
</dbReference>
<evidence type="ECO:0000259" key="4">
    <source>
        <dbReference type="PROSITE" id="PS51755"/>
    </source>
</evidence>
<dbReference type="SMART" id="SM01043">
    <property type="entry name" value="BTAD"/>
    <property type="match status" value="1"/>
</dbReference>
<dbReference type="Pfam" id="PF03704">
    <property type="entry name" value="BTAD"/>
    <property type="match status" value="1"/>
</dbReference>
<dbReference type="SUPFAM" id="SSF48452">
    <property type="entry name" value="TPR-like"/>
    <property type="match status" value="2"/>
</dbReference>
<dbReference type="Pfam" id="PF00486">
    <property type="entry name" value="Trans_reg_C"/>
    <property type="match status" value="1"/>
</dbReference>
<dbReference type="GO" id="GO:0003677">
    <property type="term" value="F:DNA binding"/>
    <property type="evidence" value="ECO:0007669"/>
    <property type="project" value="UniProtKB-UniRule"/>
</dbReference>
<dbReference type="Gene3D" id="1.25.40.10">
    <property type="entry name" value="Tetratricopeptide repeat domain"/>
    <property type="match status" value="2"/>
</dbReference>
<feature type="domain" description="OmpR/PhoB-type" evidence="4">
    <location>
        <begin position="1"/>
        <end position="83"/>
    </location>
</feature>
<evidence type="ECO:0000313" key="6">
    <source>
        <dbReference type="Proteomes" id="UP000192674"/>
    </source>
</evidence>
<name>A0A1Y5XSD5_KIBAR</name>
<dbReference type="Gene3D" id="1.10.10.10">
    <property type="entry name" value="Winged helix-like DNA-binding domain superfamily/Winged helix DNA-binding domain"/>
    <property type="match status" value="1"/>
</dbReference>
<dbReference type="InterPro" id="IPR027417">
    <property type="entry name" value="P-loop_NTPase"/>
</dbReference>
<gene>
    <name evidence="5" type="ORF">SAMN05661093_05138</name>
</gene>
<dbReference type="PANTHER" id="PTHR47691">
    <property type="entry name" value="REGULATOR-RELATED"/>
    <property type="match status" value="1"/>
</dbReference>
<dbReference type="SMART" id="SM00862">
    <property type="entry name" value="Trans_reg_C"/>
    <property type="match status" value="1"/>
</dbReference>
<feature type="DNA-binding region" description="OmpR/PhoB-type" evidence="3">
    <location>
        <begin position="1"/>
        <end position="83"/>
    </location>
</feature>
<dbReference type="SUPFAM" id="SSF52540">
    <property type="entry name" value="P-loop containing nucleoside triphosphate hydrolases"/>
    <property type="match status" value="1"/>
</dbReference>
<reference evidence="5 6" key="1">
    <citation type="submission" date="2017-04" db="EMBL/GenBank/DDBJ databases">
        <authorList>
            <person name="Afonso C.L."/>
            <person name="Miller P.J."/>
            <person name="Scott M.A."/>
            <person name="Spackman E."/>
            <person name="Goraichik I."/>
            <person name="Dimitrov K.M."/>
            <person name="Suarez D.L."/>
            <person name="Swayne D.E."/>
        </authorList>
    </citation>
    <scope>NUCLEOTIDE SEQUENCE [LARGE SCALE GENOMIC DNA]</scope>
    <source>
        <strain evidence="5 6">DSM 43828</strain>
    </source>
</reference>
<dbReference type="GO" id="GO:0000160">
    <property type="term" value="P:phosphorelay signal transduction system"/>
    <property type="evidence" value="ECO:0007669"/>
    <property type="project" value="InterPro"/>
</dbReference>
<dbReference type="InterPro" id="IPR016032">
    <property type="entry name" value="Sig_transdc_resp-reg_C-effctor"/>
</dbReference>
<dbReference type="GO" id="GO:0006355">
    <property type="term" value="P:regulation of DNA-templated transcription"/>
    <property type="evidence" value="ECO:0007669"/>
    <property type="project" value="InterPro"/>
</dbReference>
<organism evidence="5 6">
    <name type="scientific">Kibdelosporangium aridum</name>
    <dbReference type="NCBI Taxonomy" id="2030"/>
    <lineage>
        <taxon>Bacteria</taxon>
        <taxon>Bacillati</taxon>
        <taxon>Actinomycetota</taxon>
        <taxon>Actinomycetes</taxon>
        <taxon>Pseudonocardiales</taxon>
        <taxon>Pseudonocardiaceae</taxon>
        <taxon>Kibdelosporangium</taxon>
    </lineage>
</organism>
<evidence type="ECO:0000256" key="3">
    <source>
        <dbReference type="PROSITE-ProRule" id="PRU01091"/>
    </source>
</evidence>
<dbReference type="PANTHER" id="PTHR47691:SF3">
    <property type="entry name" value="HTH-TYPE TRANSCRIPTIONAL REGULATOR RV0890C-RELATED"/>
    <property type="match status" value="1"/>
</dbReference>
<dbReference type="InterPro" id="IPR011990">
    <property type="entry name" value="TPR-like_helical_dom_sf"/>
</dbReference>
<evidence type="ECO:0000256" key="1">
    <source>
        <dbReference type="ARBA" id="ARBA00005820"/>
    </source>
</evidence>
<dbReference type="EMBL" id="FWXV01000004">
    <property type="protein sequence ID" value="SMD14833.1"/>
    <property type="molecule type" value="Genomic_DNA"/>
</dbReference>
<comment type="similarity">
    <text evidence="1">Belongs to the AfsR/DnrI/RedD regulatory family.</text>
</comment>
<dbReference type="OrthoDB" id="9812579at2"/>
<proteinExistence type="inferred from homology"/>
<dbReference type="InterPro" id="IPR036388">
    <property type="entry name" value="WH-like_DNA-bd_sf"/>
</dbReference>
<accession>A0A1Y5XSD5</accession>
<dbReference type="Proteomes" id="UP000192674">
    <property type="component" value="Unassembled WGS sequence"/>
</dbReference>
<dbReference type="PROSITE" id="PS51755">
    <property type="entry name" value="OMPR_PHOB"/>
    <property type="match status" value="1"/>
</dbReference>
<dbReference type="SUPFAM" id="SSF46894">
    <property type="entry name" value="C-terminal effector domain of the bipartite response regulators"/>
    <property type="match status" value="1"/>
</dbReference>
<dbReference type="AlphaFoldDB" id="A0A1Y5XSD5"/>
<dbReference type="InterPro" id="IPR001867">
    <property type="entry name" value="OmpR/PhoB-type_DNA-bd"/>
</dbReference>
<dbReference type="CDD" id="cd15831">
    <property type="entry name" value="BTAD"/>
    <property type="match status" value="1"/>
</dbReference>
<evidence type="ECO:0000256" key="2">
    <source>
        <dbReference type="ARBA" id="ARBA00023125"/>
    </source>
</evidence>
<sequence>MRIGLLGPLQVDGTVAGSRLRALLVVLALEPGRVVSISRLIDGVWGDDPPARAPNALQVLISRLRKSLDVPIESHPAGYRLVIDPDDVDVSRFERLVASVRTADDPTKAQVLREALGLWRGPALQDVADQDFFQPHAARLTELRLTALEDRTEADLRLGQDPTTELTALVTDHPLRERLVGALMRALCATGRTNEALTVYETARQALADELGADPSAELSALHTSILRGTERPRTNLRASLTSFVGRDEEVAEVVRLVGEYRLTTLTGLGGAGKTRLSIEAARKLLDGTTDGVWFVELAPISKDVAQTVLSTLGLRDHAFQGPSEPIDRLTAALSTRDTVLVLDNCEHVIDAAAALAVRLLGDCPRLRILATSREPLGITGEALWPVEPLTLPRENPTVSEAFSSSAVRLLYERAKAVRPGFTIDEQTVADVAGICRAVDGIPLAIELSAARLRTMTPRQLASRLGDRFRLLTGGSRMALPRHQTLRAVVDWSWDLLSDKEKTVLRRLAVFAGGATLDAAEHVCGEDVFDLLTALADKSLLVIGERYRLLDTIRAYGLERLEESGEADRIRTAHAEYFLTLATTADSHLRGAEQLAWLDQLTAEQDNIEAALRNSAAQTALRLVGATGWYWWLSGRHAKGLELTKAALNLPGAADEEARAVAYTVGALLLLATQDNWPDTTTFFQAAQQFSGPTKSPLLRLVKPLSQVLAGEREELPEDDGWVRAAAHLLRAAAFLSRGDRQDEIESDLEHAVTGFREIGDRWGYMVSLTNMADLRARKGDVAGALAHFEQAVAVGAELGTSEDLVQNRLRLAQLRLLSGDEPGCAATIVEAEQDAARIGLPSVMAMVEHGAAEIARWTGDLTTARARLTKAESIVDQNWTIACALATQWGFLDGVTGDLESARARHNYALTMTLGGPNSVWVAHVVVGVADLALRQGKPDEAARLLAASDAVRGTPDLTHPDVARIREEVRAALGEEKFAEAARAGDNATVHTLMEIAGPTLAIPVV</sequence>
<keyword evidence="2 3" id="KW-0238">DNA-binding</keyword>
<dbReference type="InterPro" id="IPR005158">
    <property type="entry name" value="BTAD"/>
</dbReference>
<evidence type="ECO:0000313" key="5">
    <source>
        <dbReference type="EMBL" id="SMD14833.1"/>
    </source>
</evidence>
<keyword evidence="6" id="KW-1185">Reference proteome</keyword>